<keyword evidence="13" id="KW-1185">Reference proteome</keyword>
<evidence type="ECO:0000256" key="2">
    <source>
        <dbReference type="ARBA" id="ARBA00015816"/>
    </source>
</evidence>
<dbReference type="RefSeq" id="WP_310548117.1">
    <property type="nucleotide sequence ID" value="NZ_JAVKGR010000005.1"/>
</dbReference>
<gene>
    <name evidence="12" type="ORF">RIL96_06015</name>
</gene>
<evidence type="ECO:0000256" key="8">
    <source>
        <dbReference type="ARBA" id="ARBA00029586"/>
    </source>
</evidence>
<evidence type="ECO:0000313" key="13">
    <source>
        <dbReference type="Proteomes" id="UP001251870"/>
    </source>
</evidence>
<keyword evidence="4" id="KW-0479">Metal-binding</keyword>
<comment type="cofactor">
    <cofactor evidence="9">
        <name>[2Fe-2S] cluster</name>
        <dbReference type="ChEBI" id="CHEBI:190135"/>
    </cofactor>
</comment>
<feature type="domain" description="Rieske" evidence="11">
    <location>
        <begin position="60"/>
        <end position="154"/>
    </location>
</feature>
<evidence type="ECO:0000256" key="4">
    <source>
        <dbReference type="ARBA" id="ARBA00022723"/>
    </source>
</evidence>
<comment type="caution">
    <text evidence="12">The sequence shown here is derived from an EMBL/GenBank/DDBJ whole genome shotgun (WGS) entry which is preliminary data.</text>
</comment>
<dbReference type="Gene3D" id="2.102.10.10">
    <property type="entry name" value="Rieske [2Fe-2S] iron-sulphur domain"/>
    <property type="match status" value="1"/>
</dbReference>
<dbReference type="EMBL" id="JAVKGR010000005">
    <property type="protein sequence ID" value="MDR8019119.1"/>
    <property type="molecule type" value="Genomic_DNA"/>
</dbReference>
<evidence type="ECO:0000313" key="12">
    <source>
        <dbReference type="EMBL" id="MDR8019119.1"/>
    </source>
</evidence>
<proteinExistence type="predicted"/>
<dbReference type="Pfam" id="PF00355">
    <property type="entry name" value="Rieske"/>
    <property type="match status" value="1"/>
</dbReference>
<evidence type="ECO:0000256" key="1">
    <source>
        <dbReference type="ARBA" id="ARBA00002494"/>
    </source>
</evidence>
<dbReference type="InterPro" id="IPR014349">
    <property type="entry name" value="Rieske_Fe-S_prot"/>
</dbReference>
<keyword evidence="6" id="KW-0411">Iron-sulfur</keyword>
<dbReference type="InterPro" id="IPR036922">
    <property type="entry name" value="Rieske_2Fe-2S_sf"/>
</dbReference>
<sequence length="156" mass="15988">MADATAVPGASGCPRRAFLRSGAYGTAGLGAAAFGAVGTLTGCSDEQDDGAEAVHEGSDWQAASSAEDLPVGSTADAEVAGYLLVLHRAADDEVHAFEAVCTHEGCRVEAEQERYYCPCHGSVFALDSGDAEAGPAREPLTRFQARIQGGSVEVLV</sequence>
<dbReference type="CDD" id="cd03467">
    <property type="entry name" value="Rieske"/>
    <property type="match status" value="1"/>
</dbReference>
<accession>A0ABU2DRI6</accession>
<evidence type="ECO:0000256" key="10">
    <source>
        <dbReference type="SAM" id="MobiDB-lite"/>
    </source>
</evidence>
<dbReference type="PROSITE" id="PS51296">
    <property type="entry name" value="RIESKE"/>
    <property type="match status" value="1"/>
</dbReference>
<feature type="region of interest" description="Disordered" evidence="10">
    <location>
        <begin position="47"/>
        <end position="69"/>
    </location>
</feature>
<evidence type="ECO:0000256" key="9">
    <source>
        <dbReference type="ARBA" id="ARBA00034078"/>
    </source>
</evidence>
<dbReference type="InterPro" id="IPR017941">
    <property type="entry name" value="Rieske_2Fe-2S"/>
</dbReference>
<protein>
    <recommendedName>
        <fullName evidence="2">Cytochrome bc1 complex Rieske iron-sulfur subunit</fullName>
    </recommendedName>
    <alternativeName>
        <fullName evidence="8">Cytochrome bc1 reductase complex subunit QcrA</fullName>
    </alternativeName>
</protein>
<dbReference type="PANTHER" id="PTHR10134">
    <property type="entry name" value="CYTOCHROME B-C1 COMPLEX SUBUNIT RIESKE, MITOCHONDRIAL"/>
    <property type="match status" value="1"/>
</dbReference>
<reference evidence="12 13" key="1">
    <citation type="submission" date="2023-09" db="EMBL/GenBank/DDBJ databases">
        <title>Description of three actinobacteria isolated from air of manufacturing shop in a pharmaceutical factory.</title>
        <authorList>
            <person name="Zhang D.-F."/>
        </authorList>
    </citation>
    <scope>NUCLEOTIDE SEQUENCE [LARGE SCALE GENOMIC DNA]</scope>
    <source>
        <strain evidence="12 13">LY-0111</strain>
    </source>
</reference>
<dbReference type="PRINTS" id="PR00162">
    <property type="entry name" value="RIESKE"/>
</dbReference>
<evidence type="ECO:0000259" key="11">
    <source>
        <dbReference type="PROSITE" id="PS51296"/>
    </source>
</evidence>
<keyword evidence="5" id="KW-0408">Iron</keyword>
<evidence type="ECO:0000256" key="5">
    <source>
        <dbReference type="ARBA" id="ARBA00023004"/>
    </source>
</evidence>
<dbReference type="SUPFAM" id="SSF50022">
    <property type="entry name" value="ISP domain"/>
    <property type="match status" value="1"/>
</dbReference>
<evidence type="ECO:0000256" key="3">
    <source>
        <dbReference type="ARBA" id="ARBA00022714"/>
    </source>
</evidence>
<dbReference type="Proteomes" id="UP001251870">
    <property type="component" value="Unassembled WGS sequence"/>
</dbReference>
<evidence type="ECO:0000256" key="6">
    <source>
        <dbReference type="ARBA" id="ARBA00023014"/>
    </source>
</evidence>
<keyword evidence="7" id="KW-1015">Disulfide bond</keyword>
<name>A0ABU2DRI6_9MICC</name>
<evidence type="ECO:0000256" key="7">
    <source>
        <dbReference type="ARBA" id="ARBA00023157"/>
    </source>
</evidence>
<dbReference type="InterPro" id="IPR005805">
    <property type="entry name" value="Rieske_Fe-S_prot_C"/>
</dbReference>
<keyword evidence="3" id="KW-0001">2Fe-2S</keyword>
<comment type="function">
    <text evidence="1">Iron-sulfur subunit of the cytochrome bc1 complex, an essential component of the respiratory electron transport chain required for ATP synthesis. The bc1 complex catalyzes the oxidation of menaquinol and the reduction of cytochrome c in the respiratory chain. The bc1 complex operates through a Q-cycle mechanism that couples electron transfer to generation of the proton gradient that drives ATP synthesis.</text>
</comment>
<organism evidence="12 13">
    <name type="scientific">Nesterenkonia aerolata</name>
    <dbReference type="NCBI Taxonomy" id="3074079"/>
    <lineage>
        <taxon>Bacteria</taxon>
        <taxon>Bacillati</taxon>
        <taxon>Actinomycetota</taxon>
        <taxon>Actinomycetes</taxon>
        <taxon>Micrococcales</taxon>
        <taxon>Micrococcaceae</taxon>
        <taxon>Nesterenkonia</taxon>
    </lineage>
</organism>